<dbReference type="PANTHER" id="PTHR10259">
    <property type="entry name" value="THIOPURINE S-METHYLTRANSFERASE"/>
    <property type="match status" value="1"/>
</dbReference>
<evidence type="ECO:0000256" key="1">
    <source>
        <dbReference type="ARBA" id="ARBA00022603"/>
    </source>
</evidence>
<dbReference type="SUPFAM" id="SSF53335">
    <property type="entry name" value="S-adenosyl-L-methionine-dependent methyltransferases"/>
    <property type="match status" value="1"/>
</dbReference>
<evidence type="ECO:0000256" key="2">
    <source>
        <dbReference type="ARBA" id="ARBA00022679"/>
    </source>
</evidence>
<gene>
    <name evidence="5" type="ORF">K460DRAFT_278189</name>
</gene>
<comment type="caution">
    <text evidence="5">The sequence shown here is derived from an EMBL/GenBank/DDBJ whole genome shotgun (WGS) entry which is preliminary data.</text>
</comment>
<proteinExistence type="predicted"/>
<dbReference type="EMBL" id="ML976615">
    <property type="protein sequence ID" value="KAF1849025.1"/>
    <property type="molecule type" value="Genomic_DNA"/>
</dbReference>
<keyword evidence="1 5" id="KW-0489">Methyltransferase</keyword>
<dbReference type="PROSITE" id="PS51585">
    <property type="entry name" value="SAM_MT_TPMT"/>
    <property type="match status" value="1"/>
</dbReference>
<sequence length="329" mass="36136">MASQNQDRLRTHFADAPVSSHNDRWDDLWKEGTFLPWDRGYANPALIDLLQRRPSTSPDANPSPGAPPSNGSGADNYTSIPSTIKADGTRCRVLIPGCGKGYDIVLFAAHGYDAYGLEVSSHAANAAKKYIDAIQKSEGLDSKDREGPLEGEYLAASSSHKVGYGSMNVLLGDYFSDEWLKEVQGWNLGEGFDIIYDNTFLCALPPFLRPKWASRTVSLLRHRTDLNTTQPSPSEDALLVCLEFPTHKPAASAGPPWSLPPTVHAELLKQPGEEISYDDKGVVVETDRPDADNALVRVAHYTPRRTHTVGVVNGIVRDCVSLWRHKSEV</sequence>
<dbReference type="Pfam" id="PF05724">
    <property type="entry name" value="TPMT"/>
    <property type="match status" value="1"/>
</dbReference>
<protein>
    <submittedName>
        <fullName evidence="5">S-adenosyl-L-methionine-dependent methyltransferase</fullName>
    </submittedName>
</protein>
<keyword evidence="3" id="KW-0949">S-adenosyl-L-methionine</keyword>
<dbReference type="GO" id="GO:0008119">
    <property type="term" value="F:thiopurine S-methyltransferase activity"/>
    <property type="evidence" value="ECO:0007669"/>
    <property type="project" value="TreeGrafter"/>
</dbReference>
<feature type="region of interest" description="Disordered" evidence="4">
    <location>
        <begin position="1"/>
        <end position="22"/>
    </location>
</feature>
<dbReference type="InterPro" id="IPR008854">
    <property type="entry name" value="TPMT"/>
</dbReference>
<keyword evidence="6" id="KW-1185">Reference proteome</keyword>
<accession>A0A9P4GPV3</accession>
<evidence type="ECO:0000313" key="5">
    <source>
        <dbReference type="EMBL" id="KAF1849025.1"/>
    </source>
</evidence>
<dbReference type="PANTHER" id="PTHR10259:SF11">
    <property type="entry name" value="THIOPURINE S-METHYLTRANSFERASE"/>
    <property type="match status" value="1"/>
</dbReference>
<dbReference type="AlphaFoldDB" id="A0A9P4GPV3"/>
<keyword evidence="2" id="KW-0808">Transferase</keyword>
<feature type="region of interest" description="Disordered" evidence="4">
    <location>
        <begin position="52"/>
        <end position="80"/>
    </location>
</feature>
<evidence type="ECO:0000256" key="3">
    <source>
        <dbReference type="ARBA" id="ARBA00022691"/>
    </source>
</evidence>
<dbReference type="Proteomes" id="UP000800039">
    <property type="component" value="Unassembled WGS sequence"/>
</dbReference>
<dbReference type="RefSeq" id="XP_040791588.1">
    <property type="nucleotide sequence ID" value="XM_040928233.1"/>
</dbReference>
<evidence type="ECO:0000256" key="4">
    <source>
        <dbReference type="SAM" id="MobiDB-lite"/>
    </source>
</evidence>
<reference evidence="5" key="1">
    <citation type="submission" date="2020-01" db="EMBL/GenBank/DDBJ databases">
        <authorList>
            <consortium name="DOE Joint Genome Institute"/>
            <person name="Haridas S."/>
            <person name="Albert R."/>
            <person name="Binder M."/>
            <person name="Bloem J."/>
            <person name="Labutti K."/>
            <person name="Salamov A."/>
            <person name="Andreopoulos B."/>
            <person name="Baker S.E."/>
            <person name="Barry K."/>
            <person name="Bills G."/>
            <person name="Bluhm B.H."/>
            <person name="Cannon C."/>
            <person name="Castanera R."/>
            <person name="Culley D.E."/>
            <person name="Daum C."/>
            <person name="Ezra D."/>
            <person name="Gonzalez J.B."/>
            <person name="Henrissat B."/>
            <person name="Kuo A."/>
            <person name="Liang C."/>
            <person name="Lipzen A."/>
            <person name="Lutzoni F."/>
            <person name="Magnuson J."/>
            <person name="Mondo S."/>
            <person name="Nolan M."/>
            <person name="Ohm R."/>
            <person name="Pangilinan J."/>
            <person name="Park H.-J."/>
            <person name="Ramirez L."/>
            <person name="Alfaro M."/>
            <person name="Sun H."/>
            <person name="Tritt A."/>
            <person name="Yoshinaga Y."/>
            <person name="Zwiers L.-H."/>
            <person name="Turgeon B.G."/>
            <person name="Goodwin S.B."/>
            <person name="Spatafora J.W."/>
            <person name="Crous P.W."/>
            <person name="Grigoriev I.V."/>
        </authorList>
    </citation>
    <scope>NUCLEOTIDE SEQUENCE</scope>
    <source>
        <strain evidence="5">CBS 394.84</strain>
    </source>
</reference>
<dbReference type="Gene3D" id="3.40.50.150">
    <property type="entry name" value="Vaccinia Virus protein VP39"/>
    <property type="match status" value="1"/>
</dbReference>
<dbReference type="GeneID" id="63845486"/>
<evidence type="ECO:0000313" key="6">
    <source>
        <dbReference type="Proteomes" id="UP000800039"/>
    </source>
</evidence>
<feature type="compositionally biased region" description="Low complexity" evidence="4">
    <location>
        <begin position="57"/>
        <end position="75"/>
    </location>
</feature>
<dbReference type="InterPro" id="IPR029063">
    <property type="entry name" value="SAM-dependent_MTases_sf"/>
</dbReference>
<name>A0A9P4GPV3_9PLEO</name>
<dbReference type="GO" id="GO:0032259">
    <property type="term" value="P:methylation"/>
    <property type="evidence" value="ECO:0007669"/>
    <property type="project" value="UniProtKB-KW"/>
</dbReference>
<dbReference type="OrthoDB" id="276151at2759"/>
<organism evidence="5 6">
    <name type="scientific">Cucurbitaria berberidis CBS 394.84</name>
    <dbReference type="NCBI Taxonomy" id="1168544"/>
    <lineage>
        <taxon>Eukaryota</taxon>
        <taxon>Fungi</taxon>
        <taxon>Dikarya</taxon>
        <taxon>Ascomycota</taxon>
        <taxon>Pezizomycotina</taxon>
        <taxon>Dothideomycetes</taxon>
        <taxon>Pleosporomycetidae</taxon>
        <taxon>Pleosporales</taxon>
        <taxon>Pleosporineae</taxon>
        <taxon>Cucurbitariaceae</taxon>
        <taxon>Cucurbitaria</taxon>
    </lineage>
</organism>